<organism evidence="2 3">
    <name type="scientific">Exidia glandulosa HHB12029</name>
    <dbReference type="NCBI Taxonomy" id="1314781"/>
    <lineage>
        <taxon>Eukaryota</taxon>
        <taxon>Fungi</taxon>
        <taxon>Dikarya</taxon>
        <taxon>Basidiomycota</taxon>
        <taxon>Agaricomycotina</taxon>
        <taxon>Agaricomycetes</taxon>
        <taxon>Auriculariales</taxon>
        <taxon>Exidiaceae</taxon>
        <taxon>Exidia</taxon>
    </lineage>
</organism>
<feature type="compositionally biased region" description="Basic and acidic residues" evidence="1">
    <location>
        <begin position="98"/>
        <end position="120"/>
    </location>
</feature>
<evidence type="ECO:0000313" key="3">
    <source>
        <dbReference type="Proteomes" id="UP000077266"/>
    </source>
</evidence>
<dbReference type="AlphaFoldDB" id="A0A165P8F2"/>
<accession>A0A165P8F2</accession>
<gene>
    <name evidence="2" type="ORF">EXIGLDRAFT_716444</name>
</gene>
<evidence type="ECO:0000313" key="2">
    <source>
        <dbReference type="EMBL" id="KZW01793.1"/>
    </source>
</evidence>
<dbReference type="InParanoid" id="A0A165P8F2"/>
<dbReference type="Proteomes" id="UP000077266">
    <property type="component" value="Unassembled WGS sequence"/>
</dbReference>
<dbReference type="EMBL" id="KV425891">
    <property type="protein sequence ID" value="KZW01793.1"/>
    <property type="molecule type" value="Genomic_DNA"/>
</dbReference>
<keyword evidence="3" id="KW-1185">Reference proteome</keyword>
<protein>
    <recommendedName>
        <fullName evidence="4">F-box domain-containing protein</fullName>
    </recommendedName>
</protein>
<feature type="region of interest" description="Disordered" evidence="1">
    <location>
        <begin position="94"/>
        <end position="120"/>
    </location>
</feature>
<name>A0A165P8F2_EXIGL</name>
<reference evidence="2 3" key="1">
    <citation type="journal article" date="2016" name="Mol. Biol. Evol.">
        <title>Comparative Genomics of Early-Diverging Mushroom-Forming Fungi Provides Insights into the Origins of Lignocellulose Decay Capabilities.</title>
        <authorList>
            <person name="Nagy L.G."/>
            <person name="Riley R."/>
            <person name="Tritt A."/>
            <person name="Adam C."/>
            <person name="Daum C."/>
            <person name="Floudas D."/>
            <person name="Sun H."/>
            <person name="Yadav J.S."/>
            <person name="Pangilinan J."/>
            <person name="Larsson K.H."/>
            <person name="Matsuura K."/>
            <person name="Barry K."/>
            <person name="Labutti K."/>
            <person name="Kuo R."/>
            <person name="Ohm R.A."/>
            <person name="Bhattacharya S.S."/>
            <person name="Shirouzu T."/>
            <person name="Yoshinaga Y."/>
            <person name="Martin F.M."/>
            <person name="Grigoriev I.V."/>
            <person name="Hibbett D.S."/>
        </authorList>
    </citation>
    <scope>NUCLEOTIDE SEQUENCE [LARGE SCALE GENOMIC DNA]</scope>
    <source>
        <strain evidence="2 3">HHB12029</strain>
    </source>
</reference>
<sequence>MQAAQAAHLTALQAHQNLAAQFSHAKTLLDQARLDQHALDGEADEAQTRVDSARKKLEVAAAPLDDLEHAVQLAQQSFQRAKAKLDKALAAHTSARRLATERRQKLQARQDEADRLNQEKQDCNTRVGQLNDLRRNLNAALAQAATDVKRTVRFRDRALAQANPARMTRLPADVLGKIFILSAMQAVEGVPRPLARYPAHVAAAVCESWRAAALHANNAAMWNYINIDIDRAHAAGPLWLNRILTRSLPARGLVLRICSSKECTEAYASTFARLAQVMVTVRELSVTLRDGSSGPDPVAQLLSVPAPALTHVVFDGVLTAGTRLSNALCRAQNLTHITIRSTTLATGFFINLTDTRVFPRLRAVHLHAVSPTPTAQFDVEKLLDFTRTRVKHYEAFKLTATESDGLVGVGSLQELIDNAKETAWGPVTITIAPRAQTPTPPSNLPLVARTAWGG</sequence>
<evidence type="ECO:0008006" key="4">
    <source>
        <dbReference type="Google" id="ProtNLM"/>
    </source>
</evidence>
<proteinExistence type="predicted"/>
<evidence type="ECO:0000256" key="1">
    <source>
        <dbReference type="SAM" id="MobiDB-lite"/>
    </source>
</evidence>